<dbReference type="Gene3D" id="3.40.50.10310">
    <property type="entry name" value="Creatininase"/>
    <property type="match status" value="1"/>
</dbReference>
<organism evidence="5 6">
    <name type="scientific">Halogeometricum limi</name>
    <dbReference type="NCBI Taxonomy" id="555875"/>
    <lineage>
        <taxon>Archaea</taxon>
        <taxon>Methanobacteriati</taxon>
        <taxon>Methanobacteriota</taxon>
        <taxon>Stenosarchaea group</taxon>
        <taxon>Halobacteria</taxon>
        <taxon>Halobacteriales</taxon>
        <taxon>Haloferacaceae</taxon>
        <taxon>Halogeometricum</taxon>
    </lineage>
</organism>
<dbReference type="PANTHER" id="PTHR35005:SF1">
    <property type="entry name" value="2-AMINO-5-FORMYLAMINO-6-RIBOSYLAMINOPYRIMIDIN-4(3H)-ONE 5'-MONOPHOSPHATE DEFORMYLASE"/>
    <property type="match status" value="1"/>
</dbReference>
<reference evidence="6" key="1">
    <citation type="submission" date="2016-10" db="EMBL/GenBank/DDBJ databases">
        <authorList>
            <person name="Varghese N."/>
            <person name="Submissions S."/>
        </authorList>
    </citation>
    <scope>NUCLEOTIDE SEQUENCE [LARGE SCALE GENOMIC DNA]</scope>
    <source>
        <strain evidence="6">CGMCC 1.8711</strain>
    </source>
</reference>
<dbReference type="InterPro" id="IPR003785">
    <property type="entry name" value="Creatininase/forma_Hydrolase"/>
</dbReference>
<dbReference type="GO" id="GO:0046872">
    <property type="term" value="F:metal ion binding"/>
    <property type="evidence" value="ECO:0007669"/>
    <property type="project" value="UniProtKB-KW"/>
</dbReference>
<dbReference type="GO" id="GO:0016811">
    <property type="term" value="F:hydrolase activity, acting on carbon-nitrogen (but not peptide) bonds, in linear amides"/>
    <property type="evidence" value="ECO:0007669"/>
    <property type="project" value="TreeGrafter"/>
</dbReference>
<dbReference type="STRING" id="555875.SAMN04488124_3183"/>
<dbReference type="AlphaFoldDB" id="A0A1I6IGE6"/>
<keyword evidence="3 5" id="KW-0378">Hydrolase</keyword>
<dbReference type="Pfam" id="PF02633">
    <property type="entry name" value="Creatininase"/>
    <property type="match status" value="1"/>
</dbReference>
<gene>
    <name evidence="5" type="ORF">SAMN04488124_3183</name>
</gene>
<dbReference type="EMBL" id="FOYS01000005">
    <property type="protein sequence ID" value="SFR65390.1"/>
    <property type="molecule type" value="Genomic_DNA"/>
</dbReference>
<evidence type="ECO:0000256" key="3">
    <source>
        <dbReference type="ARBA" id="ARBA00022801"/>
    </source>
</evidence>
<dbReference type="OrthoDB" id="46121at2157"/>
<keyword evidence="2" id="KW-0479">Metal-binding</keyword>
<evidence type="ECO:0000256" key="2">
    <source>
        <dbReference type="ARBA" id="ARBA00022723"/>
    </source>
</evidence>
<dbReference type="SUPFAM" id="SSF102215">
    <property type="entry name" value="Creatininase"/>
    <property type="match status" value="1"/>
</dbReference>
<dbReference type="RefSeq" id="WP_089882727.1">
    <property type="nucleotide sequence ID" value="NZ_FOYS01000005.1"/>
</dbReference>
<dbReference type="GO" id="GO:0009231">
    <property type="term" value="P:riboflavin biosynthetic process"/>
    <property type="evidence" value="ECO:0007669"/>
    <property type="project" value="TreeGrafter"/>
</dbReference>
<name>A0A1I6IGE6_9EURY</name>
<proteinExistence type="predicted"/>
<keyword evidence="6" id="KW-1185">Reference proteome</keyword>
<evidence type="ECO:0000313" key="6">
    <source>
        <dbReference type="Proteomes" id="UP000243250"/>
    </source>
</evidence>
<evidence type="ECO:0000256" key="4">
    <source>
        <dbReference type="ARBA" id="ARBA00022833"/>
    </source>
</evidence>
<dbReference type="PANTHER" id="PTHR35005">
    <property type="entry name" value="3-DEHYDRO-SCYLLO-INOSOSE HYDROLASE"/>
    <property type="match status" value="1"/>
</dbReference>
<dbReference type="Proteomes" id="UP000243250">
    <property type="component" value="Unassembled WGS sequence"/>
</dbReference>
<sequence length="245" mass="26559">MHLATETWTDLDAVETDVALLPVGSTEQHGPHAPLGTDTLNAEAVAEAAAEKYADPVVVAPAIPVGVAEEHRRFTGTLWTAEDTFRAYVRDVVASLASHGWDHVVVVNGHGGNIAALGEVTARITRRDEAFAVPFTWFDEVGEHSSDMGHGGPLETSLLRHANPETVHEDRLDDAAENGSDRWGDWQGRVNLAVDSHEFTENGVVGDPRDGSAERGEELMERATDALVELLDVIRERETGPRDGY</sequence>
<dbReference type="InterPro" id="IPR024087">
    <property type="entry name" value="Creatininase-like_sf"/>
</dbReference>
<comment type="cofactor">
    <cofactor evidence="1">
        <name>Zn(2+)</name>
        <dbReference type="ChEBI" id="CHEBI:29105"/>
    </cofactor>
</comment>
<evidence type="ECO:0000313" key="5">
    <source>
        <dbReference type="EMBL" id="SFR65390.1"/>
    </source>
</evidence>
<accession>A0A1I6IGE6</accession>
<protein>
    <submittedName>
        <fullName evidence="5">Creatinine amidohydrolase</fullName>
    </submittedName>
</protein>
<keyword evidence="4" id="KW-0862">Zinc</keyword>
<evidence type="ECO:0000256" key="1">
    <source>
        <dbReference type="ARBA" id="ARBA00001947"/>
    </source>
</evidence>